<dbReference type="Proteomes" id="UP001139648">
    <property type="component" value="Unassembled WGS sequence"/>
</dbReference>
<gene>
    <name evidence="1" type="ORF">HD597_003007</name>
</gene>
<proteinExistence type="predicted"/>
<comment type="caution">
    <text evidence="1">The sequence shown here is derived from an EMBL/GenBank/DDBJ whole genome shotgun (WGS) entry which is preliminary data.</text>
</comment>
<dbReference type="AlphaFoldDB" id="A0A9X2K058"/>
<protein>
    <submittedName>
        <fullName evidence="1">Uncharacterized protein</fullName>
    </submittedName>
</protein>
<sequence>MRRALKAGATIRRNLRWSAPYAVSMLCTSIHRASGQVRFVRWKSG</sequence>
<evidence type="ECO:0000313" key="1">
    <source>
        <dbReference type="EMBL" id="MCP2355987.1"/>
    </source>
</evidence>
<dbReference type="RefSeq" id="WP_253742716.1">
    <property type="nucleotide sequence ID" value="NZ_BAABKA010000001.1"/>
</dbReference>
<keyword evidence="2" id="KW-1185">Reference proteome</keyword>
<reference evidence="1" key="1">
    <citation type="submission" date="2022-06" db="EMBL/GenBank/DDBJ databases">
        <title>Sequencing the genomes of 1000 actinobacteria strains.</title>
        <authorList>
            <person name="Klenk H.-P."/>
        </authorList>
    </citation>
    <scope>NUCLEOTIDE SEQUENCE</scope>
    <source>
        <strain evidence="1">DSM 46694</strain>
    </source>
</reference>
<name>A0A9X2K058_9ACTN</name>
<accession>A0A9X2K058</accession>
<evidence type="ECO:0000313" key="2">
    <source>
        <dbReference type="Proteomes" id="UP001139648"/>
    </source>
</evidence>
<dbReference type="EMBL" id="JAMZEB010000002">
    <property type="protein sequence ID" value="MCP2355987.1"/>
    <property type="molecule type" value="Genomic_DNA"/>
</dbReference>
<organism evidence="1 2">
    <name type="scientific">Nonomuraea thailandensis</name>
    <dbReference type="NCBI Taxonomy" id="1188745"/>
    <lineage>
        <taxon>Bacteria</taxon>
        <taxon>Bacillati</taxon>
        <taxon>Actinomycetota</taxon>
        <taxon>Actinomycetes</taxon>
        <taxon>Streptosporangiales</taxon>
        <taxon>Streptosporangiaceae</taxon>
        <taxon>Nonomuraea</taxon>
    </lineage>
</organism>